<accession>A0A9E7APR4</accession>
<protein>
    <submittedName>
        <fullName evidence="2">Pentapeptide repeat-containing protein</fullName>
    </submittedName>
</protein>
<dbReference type="InterPro" id="IPR002989">
    <property type="entry name" value="Mycobac_pentapep"/>
</dbReference>
<gene>
    <name evidence="2" type="ORF">M3I19_00895</name>
</gene>
<evidence type="ECO:0000313" key="2">
    <source>
        <dbReference type="EMBL" id="UQF78292.1"/>
    </source>
</evidence>
<dbReference type="EMBL" id="CP097092">
    <property type="protein sequence ID" value="UQF78292.1"/>
    <property type="molecule type" value="Genomic_DNA"/>
</dbReference>
<dbReference type="InterPro" id="IPR056083">
    <property type="entry name" value="DUF7666"/>
</dbReference>
<name>A0A9E7APR4_9ACTN</name>
<dbReference type="AlphaFoldDB" id="A0A9E7APR4"/>
<dbReference type="Pfam" id="PF24703">
    <property type="entry name" value="DUF7666"/>
    <property type="match status" value="1"/>
</dbReference>
<evidence type="ECO:0000259" key="1">
    <source>
        <dbReference type="Pfam" id="PF24703"/>
    </source>
</evidence>
<reference evidence="2" key="1">
    <citation type="submission" date="2022-05" db="EMBL/GenBank/DDBJ databases">
        <title>Using nanopore sequencing to obtain complete genomes from saliva samples.</title>
        <authorList>
            <person name="Baker J.L."/>
        </authorList>
    </citation>
    <scope>NUCLEOTIDE SEQUENCE</scope>
    <source>
        <strain evidence="2">JCVI-JB-Lp32</strain>
    </source>
</reference>
<evidence type="ECO:0000313" key="3">
    <source>
        <dbReference type="Proteomes" id="UP000831562"/>
    </source>
</evidence>
<sequence>MKGYKAFLSDMTTKHGDNTVYEVGKTYTVEGEIKICENGYHFCKKCVDVYDYYDKPCRICEVSVTGAVQTQGNKSVGRRLKILRELTADEISSLCNSGNCNSGDWNSGDWNSGNCNSGNCNSGDCELRRLELRQLQLRRLELRQLQLRQLQLRRLELRQLQLRLL</sequence>
<feature type="domain" description="DUF7666" evidence="1">
    <location>
        <begin position="1"/>
        <end position="91"/>
    </location>
</feature>
<organism evidence="2 3">
    <name type="scientific">Lancefieldella parvula</name>
    <dbReference type="NCBI Taxonomy" id="1382"/>
    <lineage>
        <taxon>Bacteria</taxon>
        <taxon>Bacillati</taxon>
        <taxon>Actinomycetota</taxon>
        <taxon>Coriobacteriia</taxon>
        <taxon>Coriobacteriales</taxon>
        <taxon>Atopobiaceae</taxon>
        <taxon>Lancefieldella</taxon>
    </lineage>
</organism>
<dbReference type="Proteomes" id="UP000831562">
    <property type="component" value="Chromosome"/>
</dbReference>
<dbReference type="Pfam" id="PF01469">
    <property type="entry name" value="Pentapeptide_2"/>
    <property type="match status" value="1"/>
</dbReference>
<proteinExistence type="predicted"/>